<dbReference type="AlphaFoldDB" id="H0E5P4"/>
<organism evidence="3 4">
    <name type="scientific">Patulibacter medicamentivorans</name>
    <dbReference type="NCBI Taxonomy" id="1097667"/>
    <lineage>
        <taxon>Bacteria</taxon>
        <taxon>Bacillati</taxon>
        <taxon>Actinomycetota</taxon>
        <taxon>Thermoleophilia</taxon>
        <taxon>Solirubrobacterales</taxon>
        <taxon>Patulibacteraceae</taxon>
        <taxon>Patulibacter</taxon>
    </lineage>
</organism>
<proteinExistence type="predicted"/>
<reference evidence="3 4" key="1">
    <citation type="journal article" date="2013" name="Biodegradation">
        <title>Quantitative proteomic analysis of ibuprofen-degrading Patulibacter sp. strain I11.</title>
        <authorList>
            <person name="Almeida B."/>
            <person name="Kjeldal H."/>
            <person name="Lolas I."/>
            <person name="Knudsen A.D."/>
            <person name="Carvalho G."/>
            <person name="Nielsen K.L."/>
            <person name="Barreto Crespo M.T."/>
            <person name="Stensballe A."/>
            <person name="Nielsen J.L."/>
        </authorList>
    </citation>
    <scope>NUCLEOTIDE SEQUENCE [LARGE SCALE GENOMIC DNA]</scope>
    <source>
        <strain evidence="3 4">I11</strain>
    </source>
</reference>
<gene>
    <name evidence="3" type="ORF">PAI11_21410</name>
</gene>
<comment type="caution">
    <text evidence="3">The sequence shown here is derived from an EMBL/GenBank/DDBJ whole genome shotgun (WGS) entry which is preliminary data.</text>
</comment>
<dbReference type="InterPro" id="IPR050268">
    <property type="entry name" value="NADH-dep_flavin_reductase"/>
</dbReference>
<dbReference type="Gene3D" id="2.30.110.10">
    <property type="entry name" value="Electron Transport, Fmn-binding Protein, Chain A"/>
    <property type="match status" value="1"/>
</dbReference>
<keyword evidence="1" id="KW-0560">Oxidoreductase</keyword>
<dbReference type="EMBL" id="AGUD01000192">
    <property type="protein sequence ID" value="EHN11007.1"/>
    <property type="molecule type" value="Genomic_DNA"/>
</dbReference>
<evidence type="ECO:0000259" key="2">
    <source>
        <dbReference type="SMART" id="SM00903"/>
    </source>
</evidence>
<dbReference type="PANTHER" id="PTHR30466:SF1">
    <property type="entry name" value="FMN REDUCTASE (NADH) RUTF"/>
    <property type="match status" value="1"/>
</dbReference>
<accession>H0E5P4</accession>
<protein>
    <submittedName>
        <fullName evidence="3">Flavin reductase</fullName>
    </submittedName>
</protein>
<dbReference type="PANTHER" id="PTHR30466">
    <property type="entry name" value="FLAVIN REDUCTASE"/>
    <property type="match status" value="1"/>
</dbReference>
<sequence length="172" mass="18474">MSTPADVITPTSFADAMADLPAGVAVITTRGPDGPMGLTVTSMGPFTAEPPSLMVSVSHGSRSCDPLLGCEQFGVHLLARDQEQVAMAFVRKDDDKFAGLSWAWDGDVPRLDGALAYLRCHRDTAFTHHDHTLLIGAIVAIDRIADQHAAPLLYHRRKFCWSLQDDGTSTGG</sequence>
<dbReference type="GO" id="GO:0010181">
    <property type="term" value="F:FMN binding"/>
    <property type="evidence" value="ECO:0007669"/>
    <property type="project" value="InterPro"/>
</dbReference>
<evidence type="ECO:0000256" key="1">
    <source>
        <dbReference type="ARBA" id="ARBA00023002"/>
    </source>
</evidence>
<feature type="domain" description="Flavin reductase like" evidence="2">
    <location>
        <begin position="17"/>
        <end position="161"/>
    </location>
</feature>
<dbReference type="GO" id="GO:0006208">
    <property type="term" value="P:pyrimidine nucleobase catabolic process"/>
    <property type="evidence" value="ECO:0007669"/>
    <property type="project" value="TreeGrafter"/>
</dbReference>
<dbReference type="InterPro" id="IPR012349">
    <property type="entry name" value="Split_barrel_FMN-bd"/>
</dbReference>
<dbReference type="InterPro" id="IPR002563">
    <property type="entry name" value="Flavin_Rdtase-like_dom"/>
</dbReference>
<dbReference type="SUPFAM" id="SSF50475">
    <property type="entry name" value="FMN-binding split barrel"/>
    <property type="match status" value="1"/>
</dbReference>
<dbReference type="Pfam" id="PF01613">
    <property type="entry name" value="Flavin_Reduct"/>
    <property type="match status" value="1"/>
</dbReference>
<keyword evidence="4" id="KW-1185">Reference proteome</keyword>
<evidence type="ECO:0000313" key="4">
    <source>
        <dbReference type="Proteomes" id="UP000005143"/>
    </source>
</evidence>
<dbReference type="GO" id="GO:0042602">
    <property type="term" value="F:riboflavin reductase (NADPH) activity"/>
    <property type="evidence" value="ECO:0007669"/>
    <property type="project" value="TreeGrafter"/>
</dbReference>
<dbReference type="SMART" id="SM00903">
    <property type="entry name" value="Flavin_Reduct"/>
    <property type="match status" value="1"/>
</dbReference>
<dbReference type="Proteomes" id="UP000005143">
    <property type="component" value="Unassembled WGS sequence"/>
</dbReference>
<dbReference type="RefSeq" id="WP_007574721.1">
    <property type="nucleotide sequence ID" value="NZ_AGUD01000192.1"/>
</dbReference>
<evidence type="ECO:0000313" key="3">
    <source>
        <dbReference type="EMBL" id="EHN11007.1"/>
    </source>
</evidence>
<name>H0E5P4_9ACTN</name>
<dbReference type="OrthoDB" id="3677205at2"/>